<gene>
    <name evidence="3" type="ORF">GQ466_26370</name>
</gene>
<reference evidence="3 4" key="1">
    <citation type="submission" date="2019-12" db="EMBL/GenBank/DDBJ databases">
        <title>Nocardia macrotermitis sp. nov. and Nocardia aurantia sp. nov., isolated from the gut of the fungus growing-termite Macrotermes natalensis.</title>
        <authorList>
            <person name="Christine B."/>
            <person name="Rene B."/>
        </authorList>
    </citation>
    <scope>NUCLEOTIDE SEQUENCE [LARGE SCALE GENOMIC DNA]</scope>
    <source>
        <strain evidence="3 4">DSM 102126</strain>
    </source>
</reference>
<name>A0A6I4WCW2_9ACTN</name>
<dbReference type="Pfam" id="PF08240">
    <property type="entry name" value="ADH_N"/>
    <property type="match status" value="1"/>
</dbReference>
<dbReference type="AlphaFoldDB" id="A0A6I4WCW2"/>
<dbReference type="InterPro" id="IPR013154">
    <property type="entry name" value="ADH-like_N"/>
</dbReference>
<keyword evidence="1" id="KW-0521">NADP</keyword>
<dbReference type="PANTHER" id="PTHR44154:SF1">
    <property type="entry name" value="QUINONE OXIDOREDUCTASE"/>
    <property type="match status" value="1"/>
</dbReference>
<evidence type="ECO:0000313" key="4">
    <source>
        <dbReference type="Proteomes" id="UP000431901"/>
    </source>
</evidence>
<feature type="domain" description="Enoyl reductase (ER)" evidence="2">
    <location>
        <begin position="10"/>
        <end position="347"/>
    </location>
</feature>
<protein>
    <submittedName>
        <fullName evidence="3">Alcohol dehydrogenase catalytic domain-containing protein</fullName>
    </submittedName>
</protein>
<dbReference type="EMBL" id="WUTW01000007">
    <property type="protein sequence ID" value="MXQ67548.1"/>
    <property type="molecule type" value="Genomic_DNA"/>
</dbReference>
<dbReference type="GO" id="GO:0016491">
    <property type="term" value="F:oxidoreductase activity"/>
    <property type="evidence" value="ECO:0007669"/>
    <property type="project" value="InterPro"/>
</dbReference>
<dbReference type="OrthoDB" id="9792162at2"/>
<dbReference type="PANTHER" id="PTHR44154">
    <property type="entry name" value="QUINONE OXIDOREDUCTASE"/>
    <property type="match status" value="1"/>
</dbReference>
<dbReference type="InterPro" id="IPR013149">
    <property type="entry name" value="ADH-like_C"/>
</dbReference>
<dbReference type="InterPro" id="IPR051603">
    <property type="entry name" value="Zinc-ADH_QOR/CCCR"/>
</dbReference>
<dbReference type="RefSeq" id="WP_161105718.1">
    <property type="nucleotide sequence ID" value="NZ_JBHLYI010000008.1"/>
</dbReference>
<organism evidence="3 4">
    <name type="scientific">Actinomadura rayongensis</name>
    <dbReference type="NCBI Taxonomy" id="1429076"/>
    <lineage>
        <taxon>Bacteria</taxon>
        <taxon>Bacillati</taxon>
        <taxon>Actinomycetota</taxon>
        <taxon>Actinomycetes</taxon>
        <taxon>Streptosporangiales</taxon>
        <taxon>Thermomonosporaceae</taxon>
        <taxon>Actinomadura</taxon>
    </lineage>
</organism>
<dbReference type="SUPFAM" id="SSF50129">
    <property type="entry name" value="GroES-like"/>
    <property type="match status" value="1"/>
</dbReference>
<evidence type="ECO:0000256" key="1">
    <source>
        <dbReference type="ARBA" id="ARBA00022857"/>
    </source>
</evidence>
<comment type="caution">
    <text evidence="3">The sequence shown here is derived from an EMBL/GenBank/DDBJ whole genome shotgun (WGS) entry which is preliminary data.</text>
</comment>
<evidence type="ECO:0000313" key="3">
    <source>
        <dbReference type="EMBL" id="MXQ67548.1"/>
    </source>
</evidence>
<dbReference type="InterPro" id="IPR011032">
    <property type="entry name" value="GroES-like_sf"/>
</dbReference>
<dbReference type="SUPFAM" id="SSF51735">
    <property type="entry name" value="NAD(P)-binding Rossmann-fold domains"/>
    <property type="match status" value="1"/>
</dbReference>
<accession>A0A6I4WCW2</accession>
<dbReference type="Pfam" id="PF00107">
    <property type="entry name" value="ADH_zinc_N"/>
    <property type="match status" value="1"/>
</dbReference>
<evidence type="ECO:0000259" key="2">
    <source>
        <dbReference type="SMART" id="SM00829"/>
    </source>
</evidence>
<proteinExistence type="predicted"/>
<sequence length="351" mass="36865">MKAVILPEFGPPDVLELQEVPLPEPGRGEVRVRVGAAFVAFGRDVGTRSGRHPVFRRLVTLPHILGGEHAGVVDAVGDGAEAALLGRRVAVSAPVVCGACEPCRSGRPWDCSQVIAVGIQRPGAYAEYTVVPAANVHEIPDELSFSDAAAYAASGPLAWEQLDVAGAGNGDWVFVPGASGSVGLFLVALAKRRGADVVAATRGGRAVEQLTALGADAVVDAGDDDLGRVLRDLSPSGMQVVVDNVMDQGLWDRYWPAVARRGRIVTAGQASGHGRPLSVDIIAFYNRRATLSGLAIGDPRAVRSFWDEMRGGLLPMDATMIAQFPLSKAADAHRHIESGSKIGHVVLTVEQ</sequence>
<dbReference type="InterPro" id="IPR036291">
    <property type="entry name" value="NAD(P)-bd_dom_sf"/>
</dbReference>
<dbReference type="Proteomes" id="UP000431901">
    <property type="component" value="Unassembled WGS sequence"/>
</dbReference>
<keyword evidence="4" id="KW-1185">Reference proteome</keyword>
<dbReference type="InterPro" id="IPR020843">
    <property type="entry name" value="ER"/>
</dbReference>
<dbReference type="Gene3D" id="3.90.180.10">
    <property type="entry name" value="Medium-chain alcohol dehydrogenases, catalytic domain"/>
    <property type="match status" value="1"/>
</dbReference>
<dbReference type="SMART" id="SM00829">
    <property type="entry name" value="PKS_ER"/>
    <property type="match status" value="1"/>
</dbReference>